<accession>A0ABU7C7Z9</accession>
<comment type="caution">
    <text evidence="1">The sequence shown here is derived from an EMBL/GenBank/DDBJ whole genome shotgun (WGS) entry which is preliminary data.</text>
</comment>
<protein>
    <submittedName>
        <fullName evidence="1">Uncharacterized protein</fullName>
    </submittedName>
</protein>
<sequence>MIKEECGRAQGKEACKADIIMASWLFHHYDSYSSEEWREAVELFKYLQMPPRSIGASKCSITNHGKSADVVVAAVNDAKDEPSEGLQHIVRVLSDIGGDVMTKQYKL</sequence>
<organism evidence="1 2">
    <name type="scientific">Ataeniobius toweri</name>
    <dbReference type="NCBI Taxonomy" id="208326"/>
    <lineage>
        <taxon>Eukaryota</taxon>
        <taxon>Metazoa</taxon>
        <taxon>Chordata</taxon>
        <taxon>Craniata</taxon>
        <taxon>Vertebrata</taxon>
        <taxon>Euteleostomi</taxon>
        <taxon>Actinopterygii</taxon>
        <taxon>Neopterygii</taxon>
        <taxon>Teleostei</taxon>
        <taxon>Neoteleostei</taxon>
        <taxon>Acanthomorphata</taxon>
        <taxon>Ovalentaria</taxon>
        <taxon>Atherinomorphae</taxon>
        <taxon>Cyprinodontiformes</taxon>
        <taxon>Goodeidae</taxon>
        <taxon>Ataeniobius</taxon>
    </lineage>
</organism>
<evidence type="ECO:0000313" key="1">
    <source>
        <dbReference type="EMBL" id="MED6258395.1"/>
    </source>
</evidence>
<dbReference type="Proteomes" id="UP001345963">
    <property type="component" value="Unassembled WGS sequence"/>
</dbReference>
<proteinExistence type="predicted"/>
<dbReference type="EMBL" id="JAHUTI010080446">
    <property type="protein sequence ID" value="MED6258395.1"/>
    <property type="molecule type" value="Genomic_DNA"/>
</dbReference>
<evidence type="ECO:0000313" key="2">
    <source>
        <dbReference type="Proteomes" id="UP001345963"/>
    </source>
</evidence>
<keyword evidence="2" id="KW-1185">Reference proteome</keyword>
<gene>
    <name evidence="1" type="ORF">ATANTOWER_006769</name>
</gene>
<name>A0ABU7C7Z9_9TELE</name>
<reference evidence="1 2" key="1">
    <citation type="submission" date="2021-07" db="EMBL/GenBank/DDBJ databases">
        <authorList>
            <person name="Palmer J.M."/>
        </authorList>
    </citation>
    <scope>NUCLEOTIDE SEQUENCE [LARGE SCALE GENOMIC DNA]</scope>
    <source>
        <strain evidence="1 2">AT_MEX2019</strain>
        <tissue evidence="1">Muscle</tissue>
    </source>
</reference>